<dbReference type="RefSeq" id="WP_152810794.1">
    <property type="nucleotide sequence ID" value="NZ_WHNW01000011.1"/>
</dbReference>
<evidence type="ECO:0000313" key="2">
    <source>
        <dbReference type="EMBL" id="MPV86802.1"/>
    </source>
</evidence>
<dbReference type="InterPro" id="IPR035948">
    <property type="entry name" value="YwqG-like_sf"/>
</dbReference>
<proteinExistence type="predicted"/>
<evidence type="ECO:0000313" key="3">
    <source>
        <dbReference type="Proteomes" id="UP000471298"/>
    </source>
</evidence>
<gene>
    <name evidence="2" type="ORF">GCU85_08695</name>
</gene>
<dbReference type="PANTHER" id="PTHR36436:SF6">
    <property type="entry name" value="SLL5081 PROTEIN"/>
    <property type="match status" value="1"/>
</dbReference>
<keyword evidence="3" id="KW-1185">Reference proteome</keyword>
<reference evidence="2 3" key="1">
    <citation type="submission" date="2019-10" db="EMBL/GenBank/DDBJ databases">
        <title>Cardiobacteriales fam. a chemoheterotrophic member of the order Cardiobacteriales, and proposal of Cardiobacteriales fam. nov.</title>
        <authorList>
            <person name="Wang C."/>
        </authorList>
    </citation>
    <scope>NUCLEOTIDE SEQUENCE [LARGE SCALE GENOMIC DNA]</scope>
    <source>
        <strain evidence="2 3">ML27</strain>
    </source>
</reference>
<dbReference type="InterPro" id="IPR015315">
    <property type="entry name" value="DUF1963"/>
</dbReference>
<dbReference type="SUPFAM" id="SSF103032">
    <property type="entry name" value="Hypothetical protein YwqG"/>
    <property type="match status" value="1"/>
</dbReference>
<accession>A0A6N7EWB6</accession>
<feature type="region of interest" description="Disordered" evidence="1">
    <location>
        <begin position="24"/>
        <end position="71"/>
    </location>
</feature>
<dbReference type="Pfam" id="PF09234">
    <property type="entry name" value="DUF1963"/>
    <property type="match status" value="1"/>
</dbReference>
<dbReference type="Proteomes" id="UP000471298">
    <property type="component" value="Unassembled WGS sequence"/>
</dbReference>
<dbReference type="Gene3D" id="2.30.320.10">
    <property type="entry name" value="YwqG-like"/>
    <property type="match status" value="1"/>
</dbReference>
<comment type="caution">
    <text evidence="2">The sequence shown here is derived from an EMBL/GenBank/DDBJ whole genome shotgun (WGS) entry which is preliminary data.</text>
</comment>
<dbReference type="AlphaFoldDB" id="A0A6N7EWB6"/>
<protein>
    <submittedName>
        <fullName evidence="2">DUF1963 domain-containing protein</fullName>
    </submittedName>
</protein>
<organism evidence="2 3">
    <name type="scientific">Ostreibacterium oceani</name>
    <dbReference type="NCBI Taxonomy" id="2654998"/>
    <lineage>
        <taxon>Bacteria</taxon>
        <taxon>Pseudomonadati</taxon>
        <taxon>Pseudomonadota</taxon>
        <taxon>Gammaproteobacteria</taxon>
        <taxon>Cardiobacteriales</taxon>
        <taxon>Ostreibacteriaceae</taxon>
        <taxon>Ostreibacterium</taxon>
    </lineage>
</organism>
<dbReference type="EMBL" id="WHNW01000011">
    <property type="protein sequence ID" value="MPV86802.1"/>
    <property type="molecule type" value="Genomic_DNA"/>
</dbReference>
<dbReference type="PANTHER" id="PTHR36436">
    <property type="entry name" value="SLL5081 PROTEIN"/>
    <property type="match status" value="1"/>
</dbReference>
<evidence type="ECO:0000256" key="1">
    <source>
        <dbReference type="SAM" id="MobiDB-lite"/>
    </source>
</evidence>
<feature type="compositionally biased region" description="Polar residues" evidence="1">
    <location>
        <begin position="53"/>
        <end position="62"/>
    </location>
</feature>
<dbReference type="InParanoid" id="A0A6N7EWB6"/>
<sequence length="302" mass="34003">MFIPIEFQKAFEQSQQSAIRIHAKYQPNDTNPLASKFGGTPFWPDNSPEKSPENSAEGTPQKTPDKPVDSTGRPLYLLAQINFAEINLPSALPKDGLLQIFIPMYDPYYGANFDEDEDGGDNKNSADDINNHARNDAQAVRYYYWEASQLPTLDTTNPSTIKGEGEIDNEALVPVFGAHYLTFESAIDYPNIDTIELAAAMQTNPFNVLEDVTVSDKEAEQFYDAIQRTATAEGHKLLGAPYFTQTDPRTDTSYQLLLQIDTDMDGDNDIMWGDNGVGHFFIRPDDLRNKNFASLWFHWDCH</sequence>
<name>A0A6N7EWB6_9GAMM</name>